<dbReference type="EMBL" id="JANUAE010000015">
    <property type="protein sequence ID" value="MCS3711607.1"/>
    <property type="molecule type" value="Genomic_DNA"/>
</dbReference>
<reference evidence="2" key="1">
    <citation type="submission" date="2022-08" db="EMBL/GenBank/DDBJ databases">
        <title>Genomic Encyclopedia of Type Strains, Phase V (KMG-V): Genome sequencing to study the core and pangenomes of soil and plant-associated prokaryotes.</title>
        <authorList>
            <person name="Whitman W."/>
        </authorList>
    </citation>
    <scope>NUCLEOTIDE SEQUENCE</scope>
    <source>
        <strain evidence="2">SP3049</strain>
    </source>
</reference>
<gene>
    <name evidence="2" type="ORF">GGP61_003240</name>
</gene>
<dbReference type="AlphaFoldDB" id="A0A9X2QEC4"/>
<evidence type="ECO:0000256" key="1">
    <source>
        <dbReference type="SAM" id="MobiDB-lite"/>
    </source>
</evidence>
<dbReference type="InterPro" id="IPR010373">
    <property type="entry name" value="DUF968"/>
</dbReference>
<organism evidence="2 3">
    <name type="scientific">Salinibacter ruber</name>
    <dbReference type="NCBI Taxonomy" id="146919"/>
    <lineage>
        <taxon>Bacteria</taxon>
        <taxon>Pseudomonadati</taxon>
        <taxon>Rhodothermota</taxon>
        <taxon>Rhodothermia</taxon>
        <taxon>Rhodothermales</taxon>
        <taxon>Salinibacteraceae</taxon>
        <taxon>Salinibacter</taxon>
    </lineage>
</organism>
<dbReference type="RefSeq" id="WP_259124459.1">
    <property type="nucleotide sequence ID" value="NZ_JANUAE010000015.1"/>
</dbReference>
<feature type="compositionally biased region" description="Acidic residues" evidence="1">
    <location>
        <begin position="93"/>
        <end position="140"/>
    </location>
</feature>
<feature type="region of interest" description="Disordered" evidence="1">
    <location>
        <begin position="1"/>
        <end position="29"/>
    </location>
</feature>
<accession>A0A9X2QEC4</accession>
<comment type="caution">
    <text evidence="2">The sequence shown here is derived from an EMBL/GenBank/DDBJ whole genome shotgun (WGS) entry which is preliminary data.</text>
</comment>
<dbReference type="Pfam" id="PF06147">
    <property type="entry name" value="DUF968"/>
    <property type="match status" value="1"/>
</dbReference>
<evidence type="ECO:0000313" key="3">
    <source>
        <dbReference type="Proteomes" id="UP001155057"/>
    </source>
</evidence>
<sequence length="436" mass="48827">MADTDFDFDSPDLGYEEDLPEFDEGNGVAGEEEDVLGDITEDGVVDDNPDEILSGMDVAEIVEALEEEYGIKASEDADREILATQLIKKREEELEESTSEETTGEDADDDVEADWVDGDGFEGEDDDIETFSPEEEEDGAEISQSLKSALKTQDISLDELGIEWALSELSEMGGEITDHKMSVMTLRWKQGLIAAATPVKHGEGTMKKLEEATGVNANTLREAKRVVDHFDHNISMFKDFLREADDGIKPWYKVVESMQDDVPSEDKTEEENEEIKNKLMRKTEKALNGVEEVVGMVDQASEEDRQEAKGLTAKAERVMKSLRDSGIFDTTGDEAAEDTPRSDHYMDFIRDFPDPINGKPSHDPAHTSGKKGVASKASDMSTIPLTRTHHNELDENGQDWFESEYNVSIDKLVKNYLHRHYTGQWLDMELPTPEDL</sequence>
<proteinExistence type="predicted"/>
<protein>
    <submittedName>
        <fullName evidence="2">Uncharacterized protein</fullName>
    </submittedName>
</protein>
<name>A0A9X2QEC4_9BACT</name>
<feature type="region of interest" description="Disordered" evidence="1">
    <location>
        <begin position="356"/>
        <end position="390"/>
    </location>
</feature>
<evidence type="ECO:0000313" key="2">
    <source>
        <dbReference type="EMBL" id="MCS3711607.1"/>
    </source>
</evidence>
<dbReference type="Proteomes" id="UP001155057">
    <property type="component" value="Unassembled WGS sequence"/>
</dbReference>
<feature type="region of interest" description="Disordered" evidence="1">
    <location>
        <begin position="90"/>
        <end position="143"/>
    </location>
</feature>